<reference evidence="14" key="1">
    <citation type="journal article" date="2023" name="Arch. Microbiol.">
        <title>Desulfoferula mesophilus gen. nov. sp. nov., a mesophilic sulfate-reducing bacterium isolated from a brackish lake sediment.</title>
        <authorList>
            <person name="Watanabe T."/>
            <person name="Yabe T."/>
            <person name="Tsuji J.M."/>
            <person name="Fukui M."/>
        </authorList>
    </citation>
    <scope>NUCLEOTIDE SEQUENCE [LARGE SCALE GENOMIC DNA]</scope>
    <source>
        <strain evidence="14">12FAK</strain>
    </source>
</reference>
<evidence type="ECO:0000256" key="4">
    <source>
        <dbReference type="ARBA" id="ARBA00022630"/>
    </source>
</evidence>
<dbReference type="FunFam" id="1.10.540.10:FF:000002">
    <property type="entry name" value="Acyl-CoA dehydrogenase FadE19"/>
    <property type="match status" value="1"/>
</dbReference>
<evidence type="ECO:0000313" key="13">
    <source>
        <dbReference type="EMBL" id="BEQ14799.1"/>
    </source>
</evidence>
<sequence>MQYNTSELTEEQRIFQDMMTDFADEVLAPMVDEAEETGNTPLELFTKMAEMGFLCPRYPEDLGGGGADKLTECIMIEQVCRVDAGFCGAIVAHSGLGTMPIFLHGSDEQKEKYLIPAIQGKKIAAFGLTEPNVGSDAASIQTRAVRDGDEYVINGTKMFITNATICDYVIVAAYTQPDKRGLGINLFLVDKGTPGFTVSKKLDKVGNHAAETGELVFEDCRVPAENLIGGKECGGFQQLESTLISGRITYGARCLGTAQSAYDLTVEYAKQRVQFGKPIIKFQNTSFKLAEMATYIDVMRTYVWRVARLYEAGANVKKESSMVKLFCAELLQNITNAGMQIHGGYGYMMEYPIQRHWRDGRLYTVTEGTSEVQRIVISKECGF</sequence>
<dbReference type="Gene3D" id="1.10.540.10">
    <property type="entry name" value="Acyl-CoA dehydrogenase/oxidase, N-terminal domain"/>
    <property type="match status" value="1"/>
</dbReference>
<proteinExistence type="inferred from homology"/>
<evidence type="ECO:0000259" key="12">
    <source>
        <dbReference type="Pfam" id="PF02771"/>
    </source>
</evidence>
<dbReference type="Gene3D" id="2.40.110.10">
    <property type="entry name" value="Butyryl-CoA Dehydrogenase, subunit A, domain 2"/>
    <property type="match status" value="1"/>
</dbReference>
<keyword evidence="6 9" id="KW-0560">Oxidoreductase</keyword>
<dbReference type="EC" id="1.3.8.11" evidence="7"/>
<feature type="domain" description="Acyl-CoA dehydrogenase/oxidase C-terminal" evidence="10">
    <location>
        <begin position="235"/>
        <end position="380"/>
    </location>
</feature>
<dbReference type="EMBL" id="AP028679">
    <property type="protein sequence ID" value="BEQ14799.1"/>
    <property type="molecule type" value="Genomic_DNA"/>
</dbReference>
<dbReference type="RefSeq" id="WP_338606474.1">
    <property type="nucleotide sequence ID" value="NZ_AP028679.1"/>
</dbReference>
<dbReference type="SUPFAM" id="SSF47203">
    <property type="entry name" value="Acyl-CoA dehydrogenase C-terminal domain-like"/>
    <property type="match status" value="1"/>
</dbReference>
<dbReference type="InterPro" id="IPR009075">
    <property type="entry name" value="AcylCo_DH/oxidase_C"/>
</dbReference>
<feature type="domain" description="Acyl-CoA dehydrogenase/oxidase N-terminal" evidence="12">
    <location>
        <begin position="9"/>
        <end position="121"/>
    </location>
</feature>
<comment type="similarity">
    <text evidence="2 9">Belongs to the acyl-CoA dehydrogenase family.</text>
</comment>
<evidence type="ECO:0000313" key="14">
    <source>
        <dbReference type="Proteomes" id="UP001366166"/>
    </source>
</evidence>
<dbReference type="InterPro" id="IPR006089">
    <property type="entry name" value="Acyl-CoA_DH_CS"/>
</dbReference>
<keyword evidence="4 9" id="KW-0285">Flavoprotein</keyword>
<gene>
    <name evidence="13" type="primary">bcd2</name>
    <name evidence="13" type="ORF">FAK_18650</name>
</gene>
<dbReference type="InterPro" id="IPR009100">
    <property type="entry name" value="AcylCoA_DH/oxidase_NM_dom_sf"/>
</dbReference>
<name>A0AAU9ENN4_9BACT</name>
<protein>
    <recommendedName>
        <fullName evidence="8">Cyclohexane-1-carbonyl-CoA dehydrogenase</fullName>
        <ecNumber evidence="7">1.3.8.11</ecNumber>
    </recommendedName>
</protein>
<organism evidence="13 14">
    <name type="scientific">Desulfoferula mesophila</name>
    <dbReference type="NCBI Taxonomy" id="3058419"/>
    <lineage>
        <taxon>Bacteria</taxon>
        <taxon>Pseudomonadati</taxon>
        <taxon>Thermodesulfobacteriota</taxon>
        <taxon>Desulfarculia</taxon>
        <taxon>Desulfarculales</taxon>
        <taxon>Desulfarculaceae</taxon>
        <taxon>Desulfoferula</taxon>
    </lineage>
</organism>
<comment type="cofactor">
    <cofactor evidence="1 9">
        <name>FAD</name>
        <dbReference type="ChEBI" id="CHEBI:57692"/>
    </cofactor>
</comment>
<dbReference type="KEGG" id="dmp:FAK_18650"/>
<keyword evidence="5 9" id="KW-0274">FAD</keyword>
<dbReference type="GO" id="GO:0003995">
    <property type="term" value="F:acyl-CoA dehydrogenase activity"/>
    <property type="evidence" value="ECO:0007669"/>
    <property type="project" value="InterPro"/>
</dbReference>
<dbReference type="InterPro" id="IPR037069">
    <property type="entry name" value="AcylCoA_DH/ox_N_sf"/>
</dbReference>
<evidence type="ECO:0000259" key="11">
    <source>
        <dbReference type="Pfam" id="PF02770"/>
    </source>
</evidence>
<dbReference type="InterPro" id="IPR036250">
    <property type="entry name" value="AcylCo_DH-like_C"/>
</dbReference>
<evidence type="ECO:0000256" key="6">
    <source>
        <dbReference type="ARBA" id="ARBA00023002"/>
    </source>
</evidence>
<feature type="domain" description="Acyl-CoA oxidase/dehydrogenase middle" evidence="11">
    <location>
        <begin position="125"/>
        <end position="220"/>
    </location>
</feature>
<dbReference type="PROSITE" id="PS00073">
    <property type="entry name" value="ACYL_COA_DH_2"/>
    <property type="match status" value="1"/>
</dbReference>
<evidence type="ECO:0000256" key="5">
    <source>
        <dbReference type="ARBA" id="ARBA00022827"/>
    </source>
</evidence>
<dbReference type="PANTHER" id="PTHR43884:SF12">
    <property type="entry name" value="ISOVALERYL-COA DEHYDROGENASE, MITOCHONDRIAL-RELATED"/>
    <property type="match status" value="1"/>
</dbReference>
<dbReference type="FunFam" id="1.20.140.10:FF:000001">
    <property type="entry name" value="Acyl-CoA dehydrogenase"/>
    <property type="match status" value="1"/>
</dbReference>
<dbReference type="InterPro" id="IPR013786">
    <property type="entry name" value="AcylCoA_DH/ox_N"/>
</dbReference>
<dbReference type="PIRSF" id="PIRSF016578">
    <property type="entry name" value="HsaA"/>
    <property type="match status" value="1"/>
</dbReference>
<dbReference type="Pfam" id="PF00441">
    <property type="entry name" value="Acyl-CoA_dh_1"/>
    <property type="match status" value="1"/>
</dbReference>
<evidence type="ECO:0000256" key="1">
    <source>
        <dbReference type="ARBA" id="ARBA00001974"/>
    </source>
</evidence>
<evidence type="ECO:0000256" key="8">
    <source>
        <dbReference type="ARBA" id="ARBA00067292"/>
    </source>
</evidence>
<dbReference type="GO" id="GO:0050660">
    <property type="term" value="F:flavin adenine dinucleotide binding"/>
    <property type="evidence" value="ECO:0007669"/>
    <property type="project" value="InterPro"/>
</dbReference>
<evidence type="ECO:0000256" key="9">
    <source>
        <dbReference type="RuleBase" id="RU362125"/>
    </source>
</evidence>
<dbReference type="SUPFAM" id="SSF56645">
    <property type="entry name" value="Acyl-CoA dehydrogenase NM domain-like"/>
    <property type="match status" value="1"/>
</dbReference>
<dbReference type="InterPro" id="IPR046373">
    <property type="entry name" value="Acyl-CoA_Oxase/DH_mid-dom_sf"/>
</dbReference>
<evidence type="ECO:0000256" key="7">
    <source>
        <dbReference type="ARBA" id="ARBA00066361"/>
    </source>
</evidence>
<dbReference type="AlphaFoldDB" id="A0AAU9ENN4"/>
<evidence type="ECO:0000256" key="3">
    <source>
        <dbReference type="ARBA" id="ARBA00011881"/>
    </source>
</evidence>
<evidence type="ECO:0000256" key="2">
    <source>
        <dbReference type="ARBA" id="ARBA00009347"/>
    </source>
</evidence>
<evidence type="ECO:0000259" key="10">
    <source>
        <dbReference type="Pfam" id="PF00441"/>
    </source>
</evidence>
<dbReference type="PANTHER" id="PTHR43884">
    <property type="entry name" value="ACYL-COA DEHYDROGENASE"/>
    <property type="match status" value="1"/>
</dbReference>
<dbReference type="Proteomes" id="UP001366166">
    <property type="component" value="Chromosome"/>
</dbReference>
<comment type="subunit">
    <text evidence="3">Homotetramer.</text>
</comment>
<accession>A0AAU9ENN4</accession>
<dbReference type="FunFam" id="2.40.110.10:FF:000009">
    <property type="entry name" value="Acyl-CoA dehydrogenase"/>
    <property type="match status" value="1"/>
</dbReference>
<dbReference type="Pfam" id="PF02770">
    <property type="entry name" value="Acyl-CoA_dh_M"/>
    <property type="match status" value="1"/>
</dbReference>
<keyword evidence="14" id="KW-1185">Reference proteome</keyword>
<dbReference type="InterPro" id="IPR006091">
    <property type="entry name" value="Acyl-CoA_Oxase/DH_mid-dom"/>
</dbReference>
<dbReference type="Gene3D" id="1.20.140.10">
    <property type="entry name" value="Butyryl-CoA Dehydrogenase, subunit A, domain 3"/>
    <property type="match status" value="1"/>
</dbReference>
<dbReference type="Pfam" id="PF02771">
    <property type="entry name" value="Acyl-CoA_dh_N"/>
    <property type="match status" value="1"/>
</dbReference>